<sequence>MKNPFLFNLFIFLILISFKLNAQACEKDKTTVFITLEEKKELVPDILSLNLKINVITPKEAEAINIMGGLDKALRNLNLEYKGGKYSVYENCWWEEGKKRCAGYKGSIGYLFLLKDYFEQNKVFEVLDEFKNKYGEKIKFEVHEPEWIVSEKKQQEIEKELKLKIIDRAKEFSETVSKTLDKNCDIESIDYNIEPVYRPYSLAKTIREATIEAPEPKKEEKSVSIRAGIRLICK</sequence>
<dbReference type="EMBL" id="DRWR01000026">
    <property type="protein sequence ID" value="HHQ15457.1"/>
    <property type="molecule type" value="Genomic_DNA"/>
</dbReference>
<comment type="caution">
    <text evidence="2">The sequence shown here is derived from an EMBL/GenBank/DDBJ whole genome shotgun (WGS) entry which is preliminary data.</text>
</comment>
<name>A0A7V5XFF0_9BACT</name>
<feature type="chain" id="PRO_5031105049" description="DUF541 domain-containing protein" evidence="1">
    <location>
        <begin position="25"/>
        <end position="234"/>
    </location>
</feature>
<feature type="signal peptide" evidence="1">
    <location>
        <begin position="1"/>
        <end position="24"/>
    </location>
</feature>
<dbReference type="AlphaFoldDB" id="A0A7V5XFF0"/>
<organism evidence="2">
    <name type="scientific">Thermodesulfobacterium geofontis</name>
    <dbReference type="NCBI Taxonomy" id="1295609"/>
    <lineage>
        <taxon>Bacteria</taxon>
        <taxon>Pseudomonadati</taxon>
        <taxon>Thermodesulfobacteriota</taxon>
        <taxon>Thermodesulfobacteria</taxon>
        <taxon>Thermodesulfobacteriales</taxon>
        <taxon>Thermodesulfobacteriaceae</taxon>
        <taxon>Thermodesulfobacterium</taxon>
    </lineage>
</organism>
<protein>
    <recommendedName>
        <fullName evidence="3">DUF541 domain-containing protein</fullName>
    </recommendedName>
</protein>
<evidence type="ECO:0000313" key="2">
    <source>
        <dbReference type="EMBL" id="HHQ15457.1"/>
    </source>
</evidence>
<evidence type="ECO:0000256" key="1">
    <source>
        <dbReference type="SAM" id="SignalP"/>
    </source>
</evidence>
<accession>A0A7V5XFF0</accession>
<proteinExistence type="predicted"/>
<keyword evidence="1" id="KW-0732">Signal</keyword>
<reference evidence="2" key="1">
    <citation type="journal article" date="2020" name="mSystems">
        <title>Genome- and Community-Level Interaction Insights into Carbon Utilization and Element Cycling Functions of Hydrothermarchaeota in Hydrothermal Sediment.</title>
        <authorList>
            <person name="Zhou Z."/>
            <person name="Liu Y."/>
            <person name="Xu W."/>
            <person name="Pan J."/>
            <person name="Luo Z.H."/>
            <person name="Li M."/>
        </authorList>
    </citation>
    <scope>NUCLEOTIDE SEQUENCE [LARGE SCALE GENOMIC DNA]</scope>
    <source>
        <strain evidence="2">SpSt-106</strain>
    </source>
</reference>
<gene>
    <name evidence="2" type="ORF">ENM15_01360</name>
</gene>
<evidence type="ECO:0008006" key="3">
    <source>
        <dbReference type="Google" id="ProtNLM"/>
    </source>
</evidence>